<protein>
    <submittedName>
        <fullName evidence="4">Unannotated protein</fullName>
    </submittedName>
</protein>
<proteinExistence type="predicted"/>
<dbReference type="SUPFAM" id="SSF54427">
    <property type="entry name" value="NTF2-like"/>
    <property type="match status" value="1"/>
</dbReference>
<evidence type="ECO:0000313" key="5">
    <source>
        <dbReference type="EMBL" id="CAB4985370.1"/>
    </source>
</evidence>
<dbReference type="EMBL" id="CAFBOS010000026">
    <property type="protein sequence ID" value="CAB4985370.1"/>
    <property type="molecule type" value="Genomic_DNA"/>
</dbReference>
<reference evidence="4" key="1">
    <citation type="submission" date="2020-05" db="EMBL/GenBank/DDBJ databases">
        <authorList>
            <person name="Chiriac C."/>
            <person name="Salcher M."/>
            <person name="Ghai R."/>
            <person name="Kavagutti S V."/>
        </authorList>
    </citation>
    <scope>NUCLEOTIDE SEQUENCE</scope>
</reference>
<dbReference type="CDD" id="cd00531">
    <property type="entry name" value="NTF2_like"/>
    <property type="match status" value="1"/>
</dbReference>
<sequence>MTDAVQYITDLEAIRSLTQRYARAVDTRDIDTVGTLFHPEAQVEGVRGTAAIGPYLDGMRNASAVFAGSMHVLGDPLVTFTAGADEASTDTYAVVYQLREPDAPEGDLTLGMRYFDQLVRHDGNWVIAHRRTATIWMRGALPG</sequence>
<dbReference type="AlphaFoldDB" id="A0A6J7GVX3"/>
<dbReference type="Pfam" id="PF13577">
    <property type="entry name" value="SnoaL_4"/>
    <property type="match status" value="1"/>
</dbReference>
<dbReference type="EMBL" id="CAEZYR010000081">
    <property type="protein sequence ID" value="CAB4755332.1"/>
    <property type="molecule type" value="Genomic_DNA"/>
</dbReference>
<dbReference type="Gene3D" id="3.10.450.50">
    <property type="match status" value="1"/>
</dbReference>
<dbReference type="InterPro" id="IPR037401">
    <property type="entry name" value="SnoaL-like"/>
</dbReference>
<evidence type="ECO:0000313" key="4">
    <source>
        <dbReference type="EMBL" id="CAB4912647.1"/>
    </source>
</evidence>
<dbReference type="EMBL" id="CAFBMH010000057">
    <property type="protein sequence ID" value="CAB4912647.1"/>
    <property type="molecule type" value="Genomic_DNA"/>
</dbReference>
<dbReference type="InterPro" id="IPR032710">
    <property type="entry name" value="NTF2-like_dom_sf"/>
</dbReference>
<dbReference type="EMBL" id="CAFABA010000004">
    <property type="protein sequence ID" value="CAB4813771.1"/>
    <property type="molecule type" value="Genomic_DNA"/>
</dbReference>
<evidence type="ECO:0000259" key="1">
    <source>
        <dbReference type="Pfam" id="PF13577"/>
    </source>
</evidence>
<name>A0A6J7GVX3_9ZZZZ</name>
<organism evidence="4">
    <name type="scientific">freshwater metagenome</name>
    <dbReference type="NCBI Taxonomy" id="449393"/>
    <lineage>
        <taxon>unclassified sequences</taxon>
        <taxon>metagenomes</taxon>
        <taxon>ecological metagenomes</taxon>
    </lineage>
</organism>
<evidence type="ECO:0000313" key="2">
    <source>
        <dbReference type="EMBL" id="CAB4755332.1"/>
    </source>
</evidence>
<feature type="domain" description="SnoaL-like" evidence="1">
    <location>
        <begin position="7"/>
        <end position="131"/>
    </location>
</feature>
<accession>A0A6J7GVX3</accession>
<evidence type="ECO:0000313" key="3">
    <source>
        <dbReference type="EMBL" id="CAB4813771.1"/>
    </source>
</evidence>
<gene>
    <name evidence="2" type="ORF">UFOPK2754_02061</name>
    <name evidence="3" type="ORF">UFOPK3139_00201</name>
    <name evidence="4" type="ORF">UFOPK3543_01612</name>
    <name evidence="5" type="ORF">UFOPK3967_00642</name>
</gene>